<dbReference type="Gene3D" id="4.10.60.10">
    <property type="entry name" value="Zinc finger, CCHC-type"/>
    <property type="match status" value="1"/>
</dbReference>
<dbReference type="GO" id="GO:0008270">
    <property type="term" value="F:zinc ion binding"/>
    <property type="evidence" value="ECO:0007669"/>
    <property type="project" value="UniProtKB-KW"/>
</dbReference>
<dbReference type="SUPFAM" id="SSF57850">
    <property type="entry name" value="RING/U-box"/>
    <property type="match status" value="1"/>
</dbReference>
<dbReference type="Gene3D" id="3.10.20.90">
    <property type="entry name" value="Phosphatidylinositol 3-kinase Catalytic Subunit, Chain A, domain 1"/>
    <property type="match status" value="1"/>
</dbReference>
<feature type="compositionally biased region" description="Polar residues" evidence="7">
    <location>
        <begin position="413"/>
        <end position="424"/>
    </location>
</feature>
<dbReference type="Pfam" id="PF04564">
    <property type="entry name" value="U-box"/>
    <property type="match status" value="1"/>
</dbReference>
<gene>
    <name evidence="10" type="ORF">AWRI3579_g1335</name>
</gene>
<dbReference type="InterPro" id="IPR013083">
    <property type="entry name" value="Znf_RING/FYVE/PHD"/>
</dbReference>
<dbReference type="InterPro" id="IPR003613">
    <property type="entry name" value="Ubox_domain"/>
</dbReference>
<comment type="caution">
    <text evidence="10">The sequence shown here is derived from an EMBL/GenBank/DDBJ whole genome shotgun (WGS) entry which is preliminary data.</text>
</comment>
<keyword evidence="11" id="KW-1185">Reference proteome</keyword>
<dbReference type="PANTHER" id="PTHR15439">
    <property type="entry name" value="RETINOBLASTOMA-BINDING PROTEIN 6"/>
    <property type="match status" value="1"/>
</dbReference>
<proteinExistence type="predicted"/>
<dbReference type="InterPro" id="IPR014891">
    <property type="entry name" value="DWNN_domain"/>
</dbReference>
<dbReference type="InterPro" id="IPR001878">
    <property type="entry name" value="Znf_CCHC"/>
</dbReference>
<dbReference type="GO" id="GO:0061630">
    <property type="term" value="F:ubiquitin protein ligase activity"/>
    <property type="evidence" value="ECO:0007669"/>
    <property type="project" value="InterPro"/>
</dbReference>
<sequence>MSSTIFYRFFSQKATSRVPFDGTGITVFDLKREIINMNNLGDGMDFQLKMYQPDTMEEYEDDTTVIPRSSNVIVKRTPAVKLLGGGGNAGVGGAPASVMRNVNATRYVTGNPRFLKPMAHSQNKMPATQLPQQKLAAANSQNMTEEERIASMFATQENVWEQTQKEMSEATPIYNKPSGVGAGAGASDPSLSQPPPPGYICYRCGSKDHWIKNCPNNNPILEGKRIRRTTGIPKKFLKTVTVDPTSMSAEELATTNLMVTQDGKFVVQMEDQRSWEDYQRKQQQQKLTKGENAKWSEGYFEDLPDHLKCPLTHGLIKEAVKTSCCAKVVSKNKMEDLLLDADFVCPLCGDTDVLLDSLEPDEKIRAEVKQFLNDHRQFINEKEKLGESQFDDEDEEVVGADGLLKDDAGSSAGGQANMGTNVSGGTHEPLAKKQKIMSPPVGMPFLPFPMFPPGFMPMMPPPPPPPGSSQK</sequence>
<dbReference type="AlphaFoldDB" id="A0A1E5RH59"/>
<protein>
    <submittedName>
        <fullName evidence="10">Protein MPE1</fullName>
    </submittedName>
</protein>
<dbReference type="GO" id="GO:0003676">
    <property type="term" value="F:nucleic acid binding"/>
    <property type="evidence" value="ECO:0007669"/>
    <property type="project" value="InterPro"/>
</dbReference>
<reference evidence="11" key="1">
    <citation type="journal article" date="2016" name="Genome Announc.">
        <title>Genome sequences of three species of Hanseniaspora isolated from spontaneous wine fermentations.</title>
        <authorList>
            <person name="Sternes P.R."/>
            <person name="Lee D."/>
            <person name="Kutyna D.R."/>
            <person name="Borneman A.R."/>
        </authorList>
    </citation>
    <scope>NUCLEOTIDE SEQUENCE [LARGE SCALE GENOMIC DNA]</scope>
    <source>
        <strain evidence="11">AWRI3579</strain>
    </source>
</reference>
<evidence type="ECO:0000313" key="10">
    <source>
        <dbReference type="EMBL" id="OEJ86214.1"/>
    </source>
</evidence>
<dbReference type="PROSITE" id="PS50158">
    <property type="entry name" value="ZF_CCHC"/>
    <property type="match status" value="1"/>
</dbReference>
<feature type="region of interest" description="Disordered" evidence="7">
    <location>
        <begin position="406"/>
        <end position="438"/>
    </location>
</feature>
<dbReference type="OrthoDB" id="106784at2759"/>
<dbReference type="Pfam" id="PF08783">
    <property type="entry name" value="DWNN"/>
    <property type="match status" value="1"/>
</dbReference>
<dbReference type="SMART" id="SM00343">
    <property type="entry name" value="ZnF_C2HC"/>
    <property type="match status" value="1"/>
</dbReference>
<dbReference type="PROSITE" id="PS51282">
    <property type="entry name" value="DWNN"/>
    <property type="match status" value="1"/>
</dbReference>
<dbReference type="InterPro" id="IPR033489">
    <property type="entry name" value="RBBP6"/>
</dbReference>
<dbReference type="InterPro" id="IPR025829">
    <property type="entry name" value="Zn_knuckle_CX2CX3GHX4C"/>
</dbReference>
<evidence type="ECO:0000256" key="2">
    <source>
        <dbReference type="ARBA" id="ARBA00022723"/>
    </source>
</evidence>
<comment type="subcellular location">
    <subcellularLocation>
        <location evidence="1">Nucleus</location>
    </subcellularLocation>
</comment>
<evidence type="ECO:0000256" key="7">
    <source>
        <dbReference type="SAM" id="MobiDB-lite"/>
    </source>
</evidence>
<evidence type="ECO:0000256" key="1">
    <source>
        <dbReference type="ARBA" id="ARBA00004123"/>
    </source>
</evidence>
<dbReference type="PANTHER" id="PTHR15439:SF0">
    <property type="entry name" value="CELL DIVISION CYCLE AND APOPTOSIS REGULATOR PROTEIN 1-RELATED"/>
    <property type="match status" value="1"/>
</dbReference>
<dbReference type="Proteomes" id="UP000095728">
    <property type="component" value="Unassembled WGS sequence"/>
</dbReference>
<accession>A0A1E5RH59</accession>
<keyword evidence="4" id="KW-0862">Zinc</keyword>
<dbReference type="CDD" id="cd16620">
    <property type="entry name" value="vRING-HC-C4C4_RBBP6"/>
    <property type="match status" value="1"/>
</dbReference>
<organism evidence="10 11">
    <name type="scientific">Hanseniaspora osmophila</name>
    <dbReference type="NCBI Taxonomy" id="56408"/>
    <lineage>
        <taxon>Eukaryota</taxon>
        <taxon>Fungi</taxon>
        <taxon>Dikarya</taxon>
        <taxon>Ascomycota</taxon>
        <taxon>Saccharomycotina</taxon>
        <taxon>Saccharomycetes</taxon>
        <taxon>Saccharomycodales</taxon>
        <taxon>Saccharomycodaceae</taxon>
        <taxon>Hanseniaspora</taxon>
    </lineage>
</organism>
<dbReference type="GO" id="GO:0005634">
    <property type="term" value="C:nucleus"/>
    <property type="evidence" value="ECO:0007669"/>
    <property type="project" value="UniProtKB-SubCell"/>
</dbReference>
<evidence type="ECO:0000313" key="11">
    <source>
        <dbReference type="Proteomes" id="UP000095728"/>
    </source>
</evidence>
<keyword evidence="2" id="KW-0479">Metal-binding</keyword>
<dbReference type="SMART" id="SM01180">
    <property type="entry name" value="DWNN"/>
    <property type="match status" value="1"/>
</dbReference>
<evidence type="ECO:0000256" key="5">
    <source>
        <dbReference type="ARBA" id="ARBA00023242"/>
    </source>
</evidence>
<dbReference type="SUPFAM" id="SSF57756">
    <property type="entry name" value="Retrovirus zinc finger-like domains"/>
    <property type="match status" value="1"/>
</dbReference>
<dbReference type="InterPro" id="IPR036875">
    <property type="entry name" value="Znf_CCHC_sf"/>
</dbReference>
<evidence type="ECO:0000256" key="3">
    <source>
        <dbReference type="ARBA" id="ARBA00022771"/>
    </source>
</evidence>
<dbReference type="STRING" id="56408.A0A1E5RH59"/>
<feature type="domain" description="DWNN" evidence="9">
    <location>
        <begin position="5"/>
        <end position="78"/>
    </location>
</feature>
<feature type="domain" description="CCHC-type" evidence="8">
    <location>
        <begin position="201"/>
        <end position="216"/>
    </location>
</feature>
<evidence type="ECO:0000259" key="9">
    <source>
        <dbReference type="PROSITE" id="PS51282"/>
    </source>
</evidence>
<dbReference type="EMBL" id="LPNM01000006">
    <property type="protein sequence ID" value="OEJ86214.1"/>
    <property type="molecule type" value="Genomic_DNA"/>
</dbReference>
<dbReference type="GO" id="GO:0006511">
    <property type="term" value="P:ubiquitin-dependent protein catabolic process"/>
    <property type="evidence" value="ECO:0007669"/>
    <property type="project" value="TreeGrafter"/>
</dbReference>
<keyword evidence="3 6" id="KW-0863">Zinc-finger</keyword>
<dbReference type="GO" id="GO:0016567">
    <property type="term" value="P:protein ubiquitination"/>
    <property type="evidence" value="ECO:0007669"/>
    <property type="project" value="InterPro"/>
</dbReference>
<evidence type="ECO:0000256" key="6">
    <source>
        <dbReference type="PROSITE-ProRule" id="PRU00047"/>
    </source>
</evidence>
<dbReference type="InParanoid" id="A0A1E5RH59"/>
<dbReference type="Gene3D" id="3.30.40.10">
    <property type="entry name" value="Zinc/RING finger domain, C3HC4 (zinc finger)"/>
    <property type="match status" value="1"/>
</dbReference>
<evidence type="ECO:0000259" key="8">
    <source>
        <dbReference type="PROSITE" id="PS50158"/>
    </source>
</evidence>
<dbReference type="Pfam" id="PF13696">
    <property type="entry name" value="zf-CCHC_2"/>
    <property type="match status" value="1"/>
</dbReference>
<dbReference type="FunCoup" id="A0A1E5RH59">
    <property type="interactions" value="162"/>
</dbReference>
<evidence type="ECO:0000256" key="4">
    <source>
        <dbReference type="ARBA" id="ARBA00022833"/>
    </source>
</evidence>
<name>A0A1E5RH59_9ASCO</name>
<keyword evidence="5" id="KW-0539">Nucleus</keyword>
<dbReference type="GO" id="GO:0006397">
    <property type="term" value="P:mRNA processing"/>
    <property type="evidence" value="ECO:0007669"/>
    <property type="project" value="InterPro"/>
</dbReference>